<organism evidence="1 2">
    <name type="scientific">Laccaria amethystina LaAM-08-1</name>
    <dbReference type="NCBI Taxonomy" id="1095629"/>
    <lineage>
        <taxon>Eukaryota</taxon>
        <taxon>Fungi</taxon>
        <taxon>Dikarya</taxon>
        <taxon>Basidiomycota</taxon>
        <taxon>Agaricomycotina</taxon>
        <taxon>Agaricomycetes</taxon>
        <taxon>Agaricomycetidae</taxon>
        <taxon>Agaricales</taxon>
        <taxon>Agaricineae</taxon>
        <taxon>Hydnangiaceae</taxon>
        <taxon>Laccaria</taxon>
    </lineage>
</organism>
<name>A0A0C9WYY5_9AGAR</name>
<keyword evidence="2" id="KW-1185">Reference proteome</keyword>
<evidence type="ECO:0000313" key="1">
    <source>
        <dbReference type="EMBL" id="KIJ89642.1"/>
    </source>
</evidence>
<dbReference type="HOGENOM" id="CLU_049631_0_0_1"/>
<evidence type="ECO:0000313" key="2">
    <source>
        <dbReference type="Proteomes" id="UP000054477"/>
    </source>
</evidence>
<proteinExistence type="predicted"/>
<accession>A0A0C9WYY5</accession>
<gene>
    <name evidence="1" type="ORF">K443DRAFT_126722</name>
</gene>
<feature type="non-terminal residue" evidence="1">
    <location>
        <position position="281"/>
    </location>
</feature>
<dbReference type="EMBL" id="KN839544">
    <property type="protein sequence ID" value="KIJ89642.1"/>
    <property type="molecule type" value="Genomic_DNA"/>
</dbReference>
<dbReference type="AlphaFoldDB" id="A0A0C9WYY5"/>
<sequence length="281" mass="31670">PGMVLNALHVKNDQVPYPWKFRSRGAGRENWPKMTTTPLAIISIHLQGMTDSPSILTYHHLAPYFHGNLVLVNLTFNFDKPRRYFDSQLESMLQEFEDGEFEEWTRFLVIITTHSDPESGDLHIAPNNTGAVPVDNLFSVIFPERFRKILQREKNKNILNLLSCGALSSRPSSRDAIKGIASLPKAITTYRWTHPCARPMGNDAPASVQCPQCGRLKTVSPKSTGQITSILKCSKCPWSEIYRLPEGFQWCQGETPTNGLERGAWAAKVERIVSKDDMEVS</sequence>
<dbReference type="OrthoDB" id="3067692at2759"/>
<dbReference type="Proteomes" id="UP000054477">
    <property type="component" value="Unassembled WGS sequence"/>
</dbReference>
<reference evidence="2" key="2">
    <citation type="submission" date="2015-01" db="EMBL/GenBank/DDBJ databases">
        <title>Evolutionary Origins and Diversification of the Mycorrhizal Mutualists.</title>
        <authorList>
            <consortium name="DOE Joint Genome Institute"/>
            <consortium name="Mycorrhizal Genomics Consortium"/>
            <person name="Kohler A."/>
            <person name="Kuo A."/>
            <person name="Nagy L.G."/>
            <person name="Floudas D."/>
            <person name="Copeland A."/>
            <person name="Barry K.W."/>
            <person name="Cichocki N."/>
            <person name="Veneault-Fourrey C."/>
            <person name="LaButti K."/>
            <person name="Lindquist E.A."/>
            <person name="Lipzen A."/>
            <person name="Lundell T."/>
            <person name="Morin E."/>
            <person name="Murat C."/>
            <person name="Riley R."/>
            <person name="Ohm R."/>
            <person name="Sun H."/>
            <person name="Tunlid A."/>
            <person name="Henrissat B."/>
            <person name="Grigoriev I.V."/>
            <person name="Hibbett D.S."/>
            <person name="Martin F."/>
        </authorList>
    </citation>
    <scope>NUCLEOTIDE SEQUENCE [LARGE SCALE GENOMIC DNA]</scope>
    <source>
        <strain evidence="2">LaAM-08-1</strain>
    </source>
</reference>
<protein>
    <submittedName>
        <fullName evidence="1">Uncharacterized protein</fullName>
    </submittedName>
</protein>
<reference evidence="1 2" key="1">
    <citation type="submission" date="2014-04" db="EMBL/GenBank/DDBJ databases">
        <authorList>
            <consortium name="DOE Joint Genome Institute"/>
            <person name="Kuo A."/>
            <person name="Kohler A."/>
            <person name="Nagy L.G."/>
            <person name="Floudas D."/>
            <person name="Copeland A."/>
            <person name="Barry K.W."/>
            <person name="Cichocki N."/>
            <person name="Veneault-Fourrey C."/>
            <person name="LaButti K."/>
            <person name="Lindquist E.A."/>
            <person name="Lipzen A."/>
            <person name="Lundell T."/>
            <person name="Morin E."/>
            <person name="Murat C."/>
            <person name="Sun H."/>
            <person name="Tunlid A."/>
            <person name="Henrissat B."/>
            <person name="Grigoriev I.V."/>
            <person name="Hibbett D.S."/>
            <person name="Martin F."/>
            <person name="Nordberg H.P."/>
            <person name="Cantor M.N."/>
            <person name="Hua S.X."/>
        </authorList>
    </citation>
    <scope>NUCLEOTIDE SEQUENCE [LARGE SCALE GENOMIC DNA]</scope>
    <source>
        <strain evidence="1 2">LaAM-08-1</strain>
    </source>
</reference>
<dbReference type="STRING" id="1095629.A0A0C9WYY5"/>